<feature type="region of interest" description="Disordered" evidence="10">
    <location>
        <begin position="128"/>
        <end position="152"/>
    </location>
</feature>
<dbReference type="Gene3D" id="1.10.472.10">
    <property type="entry name" value="Cyclin-like"/>
    <property type="match status" value="1"/>
</dbReference>
<feature type="compositionally biased region" description="Acidic residues" evidence="10">
    <location>
        <begin position="895"/>
        <end position="915"/>
    </location>
</feature>
<gene>
    <name evidence="12" type="ORF">TBIB3V08_LOCUS4506</name>
</gene>
<feature type="domain" description="Cyclin-like" evidence="11">
    <location>
        <begin position="395"/>
        <end position="518"/>
    </location>
</feature>
<feature type="compositionally biased region" description="Polar residues" evidence="10">
    <location>
        <begin position="823"/>
        <end position="832"/>
    </location>
</feature>
<reference evidence="12" key="1">
    <citation type="submission" date="2020-11" db="EMBL/GenBank/DDBJ databases">
        <authorList>
            <person name="Tran Van P."/>
        </authorList>
    </citation>
    <scope>NUCLEOTIDE SEQUENCE</scope>
</reference>
<feature type="region of interest" description="Disordered" evidence="10">
    <location>
        <begin position="746"/>
        <end position="788"/>
    </location>
</feature>
<evidence type="ECO:0000256" key="2">
    <source>
        <dbReference type="ARBA" id="ARBA00010857"/>
    </source>
</evidence>
<dbReference type="InterPro" id="IPR000812">
    <property type="entry name" value="TFIIB"/>
</dbReference>
<dbReference type="GO" id="GO:0000995">
    <property type="term" value="F:RNA polymerase III general transcription initiation factor activity"/>
    <property type="evidence" value="ECO:0007669"/>
    <property type="project" value="TreeGrafter"/>
</dbReference>
<evidence type="ECO:0000256" key="6">
    <source>
        <dbReference type="ARBA" id="ARBA00023015"/>
    </source>
</evidence>
<evidence type="ECO:0000256" key="3">
    <source>
        <dbReference type="ARBA" id="ARBA00022723"/>
    </source>
</evidence>
<evidence type="ECO:0000256" key="1">
    <source>
        <dbReference type="ARBA" id="ARBA00004123"/>
    </source>
</evidence>
<evidence type="ECO:0000256" key="10">
    <source>
        <dbReference type="SAM" id="MobiDB-lite"/>
    </source>
</evidence>
<evidence type="ECO:0000256" key="5">
    <source>
        <dbReference type="ARBA" id="ARBA00022833"/>
    </source>
</evidence>
<evidence type="ECO:0000256" key="7">
    <source>
        <dbReference type="ARBA" id="ARBA00023159"/>
    </source>
</evidence>
<proteinExistence type="inferred from homology"/>
<dbReference type="Pfam" id="PF07741">
    <property type="entry name" value="BRF1"/>
    <property type="match status" value="1"/>
</dbReference>
<dbReference type="Gene3D" id="1.20.5.650">
    <property type="entry name" value="Single helix bin"/>
    <property type="match status" value="1"/>
</dbReference>
<dbReference type="EMBL" id="OD565549">
    <property type="protein sequence ID" value="CAD7442063.1"/>
    <property type="molecule type" value="Genomic_DNA"/>
</dbReference>
<feature type="compositionally biased region" description="Polar residues" evidence="10">
    <location>
        <begin position="128"/>
        <end position="138"/>
    </location>
</feature>
<evidence type="ECO:0000313" key="12">
    <source>
        <dbReference type="EMBL" id="CAD7442063.1"/>
    </source>
</evidence>
<dbReference type="SMART" id="SM00385">
    <property type="entry name" value="CYCLIN"/>
    <property type="match status" value="1"/>
</dbReference>
<keyword evidence="7" id="KW-0010">Activator</keyword>
<name>A0A7R9EVW6_9NEOP</name>
<feature type="compositionally biased region" description="Low complexity" evidence="10">
    <location>
        <begin position="833"/>
        <end position="851"/>
    </location>
</feature>
<keyword evidence="9" id="KW-0539">Nucleus</keyword>
<dbReference type="GO" id="GO:0017025">
    <property type="term" value="F:TBP-class protein binding"/>
    <property type="evidence" value="ECO:0007669"/>
    <property type="project" value="InterPro"/>
</dbReference>
<dbReference type="GO" id="GO:0000126">
    <property type="term" value="C:transcription factor TFIIIB complex"/>
    <property type="evidence" value="ECO:0007669"/>
    <property type="project" value="TreeGrafter"/>
</dbReference>
<dbReference type="CDD" id="cd20554">
    <property type="entry name" value="CYCLIN_TFIIIB90_rpt2"/>
    <property type="match status" value="1"/>
</dbReference>
<evidence type="ECO:0000256" key="8">
    <source>
        <dbReference type="ARBA" id="ARBA00023163"/>
    </source>
</evidence>
<dbReference type="GO" id="GO:0005634">
    <property type="term" value="C:nucleus"/>
    <property type="evidence" value="ECO:0007669"/>
    <property type="project" value="UniProtKB-SubCell"/>
</dbReference>
<dbReference type="AlphaFoldDB" id="A0A7R9EVW6"/>
<dbReference type="InterPro" id="IPR013150">
    <property type="entry name" value="TFIIB_cyclin"/>
</dbReference>
<dbReference type="InterPro" id="IPR013763">
    <property type="entry name" value="Cyclin-like_dom"/>
</dbReference>
<feature type="compositionally biased region" description="Low complexity" evidence="10">
    <location>
        <begin position="691"/>
        <end position="708"/>
    </location>
</feature>
<dbReference type="InterPro" id="IPR011665">
    <property type="entry name" value="BRF1_TBP-bd_dom"/>
</dbReference>
<dbReference type="PANTHER" id="PTHR11618:SF4">
    <property type="entry name" value="TRANSCRIPTION FACTOR IIIB 90 KDA SUBUNIT"/>
    <property type="match status" value="1"/>
</dbReference>
<keyword evidence="3" id="KW-0479">Metal-binding</keyword>
<organism evidence="12">
    <name type="scientific">Timema bartmani</name>
    <dbReference type="NCBI Taxonomy" id="61472"/>
    <lineage>
        <taxon>Eukaryota</taxon>
        <taxon>Metazoa</taxon>
        <taxon>Ecdysozoa</taxon>
        <taxon>Arthropoda</taxon>
        <taxon>Hexapoda</taxon>
        <taxon>Insecta</taxon>
        <taxon>Pterygota</taxon>
        <taxon>Neoptera</taxon>
        <taxon>Polyneoptera</taxon>
        <taxon>Phasmatodea</taxon>
        <taxon>Timematodea</taxon>
        <taxon>Timematoidea</taxon>
        <taxon>Timematidae</taxon>
        <taxon>Timema</taxon>
    </lineage>
</organism>
<dbReference type="GO" id="GO:0070897">
    <property type="term" value="P:transcription preinitiation complex assembly"/>
    <property type="evidence" value="ECO:0007669"/>
    <property type="project" value="InterPro"/>
</dbReference>
<feature type="region of interest" description="Disordered" evidence="10">
    <location>
        <begin position="807"/>
        <end position="940"/>
    </location>
</feature>
<comment type="similarity">
    <text evidence="2">Belongs to the TFIIB family.</text>
</comment>
<dbReference type="SUPFAM" id="SSF47954">
    <property type="entry name" value="Cyclin-like"/>
    <property type="match status" value="1"/>
</dbReference>
<sequence>MTSVRNQDMLTEWPPSVGEDSANFFGYSASCDQHNEASGHPEVPVPIPGWYLGYFSFKENYPSDRQGLTSMCGWDNNFSSDGGSSKLFEGRPDQMDILTLQYLRNCSLPRPDVTTCRRYRQSRSGSFLDTTQFHGSQSTDKRASERASDWVARPASERAPRVCTVMENRPVLTMPENLSRLSLADDLLAAIRNEATAPKSPGLRPSRPAAPSHSGKKEQRRTQPVPITTPGLIIPAKVSDKPSLPTIHEGQALLSEDLETDMNMTARNLKLARFDLITEYLQYSQSFHDMWKGREEIRRQIRQLEMELKPSLDEPRPDLNRTTNTNMFATSVDRFSEQNSATTCVRCSVHPRSTICRFLPVTSKDVRVRSCSSLDASTNICANISPNIVIGRTAAELHVFANRLEFGDKTHEVSMTALRLVQRMKRDCIHSGRRPSGLCGAALLMAARLHEFNRTVGDIIKIVKVHETPLEPDKYTGPQNLTPKNPLYTPQGGDVEYEPKHSVEDLNNFGAFVLLIAAPRTNVLAYRAVVGSQLLLGMGQLRGLIEFGETPSSSLTLDEFMTVDLEEEQDPPSFKAARKKDKERLAKMMEDENVDDSFNELQREIEMELEEKARGKKRPRNLISRDYDESDPETVDTNRFITQSTLGVIHGCLVNDGVVISPETTTHPSTSTGLGPNMATMGLSSSLNEQTVTTTTEDTPSAPDSGEIDLIGIDEDEIDSYIMTEQESKNKDVLWMKINESYLRDKKEKEEKLAKEREEGKPEKKKRKPPKKKNSQPANSAGEAIEKMLQEKKISSKINYDVLKSLSVKPVDSFKPPPKDITTDSNSSASTLSADIPSEPSSSSDPVITSARMSRLGPRLDTEPRKPKTAPSIGLPLATSEEPKTTVSPVIEISPDPELEDDEEYEDEAEPENNDEVSLSQMLNQHRDDDYYGGYDEDEF</sequence>
<evidence type="ECO:0000259" key="11">
    <source>
        <dbReference type="SMART" id="SM00385"/>
    </source>
</evidence>
<accession>A0A7R9EVW6</accession>
<dbReference type="GO" id="GO:0001006">
    <property type="term" value="F:RNA polymerase III type 3 promoter sequence-specific DNA binding"/>
    <property type="evidence" value="ECO:0007669"/>
    <property type="project" value="TreeGrafter"/>
</dbReference>
<dbReference type="GO" id="GO:0008270">
    <property type="term" value="F:zinc ion binding"/>
    <property type="evidence" value="ECO:0007669"/>
    <property type="project" value="UniProtKB-KW"/>
</dbReference>
<dbReference type="Pfam" id="PF00382">
    <property type="entry name" value="TFIIB"/>
    <property type="match status" value="1"/>
</dbReference>
<keyword evidence="4" id="KW-0863">Zinc-finger</keyword>
<evidence type="ECO:0000256" key="4">
    <source>
        <dbReference type="ARBA" id="ARBA00022771"/>
    </source>
</evidence>
<dbReference type="FunFam" id="1.10.472.10:FF:000002">
    <property type="entry name" value="Transcription factor IIIB 90 kDa subunit"/>
    <property type="match status" value="1"/>
</dbReference>
<dbReference type="PANTHER" id="PTHR11618">
    <property type="entry name" value="TRANSCRIPTION INITIATION FACTOR IIB-RELATED"/>
    <property type="match status" value="1"/>
</dbReference>
<dbReference type="InterPro" id="IPR036915">
    <property type="entry name" value="Cyclin-like_sf"/>
</dbReference>
<feature type="compositionally biased region" description="Basic residues" evidence="10">
    <location>
        <begin position="763"/>
        <end position="774"/>
    </location>
</feature>
<feature type="region of interest" description="Disordered" evidence="10">
    <location>
        <begin position="687"/>
        <end position="708"/>
    </location>
</feature>
<comment type="subcellular location">
    <subcellularLocation>
        <location evidence="1">Nucleus</location>
    </subcellularLocation>
</comment>
<feature type="compositionally biased region" description="Basic and acidic residues" evidence="10">
    <location>
        <begin position="746"/>
        <end position="762"/>
    </location>
</feature>
<feature type="compositionally biased region" description="Basic and acidic residues" evidence="10">
    <location>
        <begin position="139"/>
        <end position="148"/>
    </location>
</feature>
<keyword evidence="5" id="KW-0862">Zinc</keyword>
<keyword evidence="6" id="KW-0805">Transcription regulation</keyword>
<dbReference type="GO" id="GO:0097550">
    <property type="term" value="C:transcription preinitiation complex"/>
    <property type="evidence" value="ECO:0007669"/>
    <property type="project" value="TreeGrafter"/>
</dbReference>
<evidence type="ECO:0000256" key="9">
    <source>
        <dbReference type="ARBA" id="ARBA00023242"/>
    </source>
</evidence>
<protein>
    <recommendedName>
        <fullName evidence="11">Cyclin-like domain-containing protein</fullName>
    </recommendedName>
</protein>
<feature type="region of interest" description="Disordered" evidence="10">
    <location>
        <begin position="195"/>
        <end position="230"/>
    </location>
</feature>
<keyword evidence="8" id="KW-0804">Transcription</keyword>